<comment type="caution">
    <text evidence="6">The sequence shown here is derived from an EMBL/GenBank/DDBJ whole genome shotgun (WGS) entry which is preliminary data.</text>
</comment>
<sequence length="275" mass="29516">MPTAMWNFSPSYSPSSRWIDSASSRLQLSTQRLSTLRRINSAADDAAGLSISERFLSQMNGERIAHQGAMDGLSLAETADGALGQVSSNLQRMRELALQSRNGTLNDSDRASLNAEYQQLGEEVNRVIGSTSFNGQKILSSEAGTRQINTGAGSNDTLDLTTPDLRNNSDLADVTGGSISTSGGSGDMIDAIDKAMESIGQHRAQLGAAQNRLQAAADTSDLRFESSARAYDRLVSADVPSTSSSWQQAQVQQYAAIAMFRHNQTTMQRLLSLFG</sequence>
<dbReference type="SUPFAM" id="SSF64518">
    <property type="entry name" value="Phase 1 flagellin"/>
    <property type="match status" value="1"/>
</dbReference>
<proteinExistence type="inferred from homology"/>
<comment type="subcellular location">
    <subcellularLocation>
        <location evidence="3">Secreted</location>
    </subcellularLocation>
    <subcellularLocation>
        <location evidence="3">Bacterial flagellum</location>
    </subcellularLocation>
</comment>
<dbReference type="InterPro" id="IPR001029">
    <property type="entry name" value="Flagellin_N"/>
</dbReference>
<keyword evidence="6" id="KW-0966">Cell projection</keyword>
<dbReference type="RefSeq" id="WP_341425385.1">
    <property type="nucleotide sequence ID" value="NZ_JBBUTG010000004.1"/>
</dbReference>
<organism evidence="6 7">
    <name type="scientific">Ideonella lacteola</name>
    <dbReference type="NCBI Taxonomy" id="2984193"/>
    <lineage>
        <taxon>Bacteria</taxon>
        <taxon>Pseudomonadati</taxon>
        <taxon>Pseudomonadota</taxon>
        <taxon>Betaproteobacteria</taxon>
        <taxon>Burkholderiales</taxon>
        <taxon>Sphaerotilaceae</taxon>
        <taxon>Ideonella</taxon>
    </lineage>
</organism>
<evidence type="ECO:0000259" key="5">
    <source>
        <dbReference type="Pfam" id="PF00700"/>
    </source>
</evidence>
<comment type="function">
    <text evidence="3">Flagellin is the subunit protein which polymerizes to form the filaments of bacterial flagella.</text>
</comment>
<reference evidence="6 7" key="1">
    <citation type="submission" date="2024-04" db="EMBL/GenBank/DDBJ databases">
        <title>Novel species of the genus Ideonella isolated from streams.</title>
        <authorList>
            <person name="Lu H."/>
        </authorList>
    </citation>
    <scope>NUCLEOTIDE SEQUENCE [LARGE SCALE GENOMIC DNA]</scope>
    <source>
        <strain evidence="6 7">DXS29W</strain>
    </source>
</reference>
<dbReference type="InterPro" id="IPR046358">
    <property type="entry name" value="Flagellin_C"/>
</dbReference>
<dbReference type="EMBL" id="JBBUTG010000004">
    <property type="protein sequence ID" value="MEK8031019.1"/>
    <property type="molecule type" value="Genomic_DNA"/>
</dbReference>
<evidence type="ECO:0000313" key="6">
    <source>
        <dbReference type="EMBL" id="MEK8031019.1"/>
    </source>
</evidence>
<dbReference type="Gene3D" id="1.20.1330.10">
    <property type="entry name" value="f41 fragment of flagellin, N-terminal domain"/>
    <property type="match status" value="1"/>
</dbReference>
<dbReference type="Pfam" id="PF00669">
    <property type="entry name" value="Flagellin_N"/>
    <property type="match status" value="1"/>
</dbReference>
<evidence type="ECO:0000256" key="2">
    <source>
        <dbReference type="ARBA" id="ARBA00023143"/>
    </source>
</evidence>
<dbReference type="PRINTS" id="PR00207">
    <property type="entry name" value="FLAGELLIN"/>
</dbReference>
<gene>
    <name evidence="6" type="ORF">AACH06_09350</name>
</gene>
<keyword evidence="2 3" id="KW-0975">Bacterial flagellum</keyword>
<keyword evidence="6" id="KW-0969">Cilium</keyword>
<comment type="similarity">
    <text evidence="1 3">Belongs to the bacterial flagellin family.</text>
</comment>
<dbReference type="Proteomes" id="UP001371218">
    <property type="component" value="Unassembled WGS sequence"/>
</dbReference>
<feature type="domain" description="Flagellin C-terminal" evidence="5">
    <location>
        <begin position="189"/>
        <end position="274"/>
    </location>
</feature>
<evidence type="ECO:0000259" key="4">
    <source>
        <dbReference type="Pfam" id="PF00669"/>
    </source>
</evidence>
<name>A0ABU9BPK5_9BURK</name>
<dbReference type="PANTHER" id="PTHR42792">
    <property type="entry name" value="FLAGELLIN"/>
    <property type="match status" value="1"/>
</dbReference>
<keyword evidence="3" id="KW-0964">Secreted</keyword>
<feature type="domain" description="Flagellin N-terminal" evidence="4">
    <location>
        <begin position="17"/>
        <end position="141"/>
    </location>
</feature>
<keyword evidence="7" id="KW-1185">Reference proteome</keyword>
<keyword evidence="6" id="KW-0282">Flagellum</keyword>
<protein>
    <recommendedName>
        <fullName evidence="3">Flagellin</fullName>
    </recommendedName>
</protein>
<evidence type="ECO:0000256" key="1">
    <source>
        <dbReference type="ARBA" id="ARBA00005709"/>
    </source>
</evidence>
<evidence type="ECO:0000313" key="7">
    <source>
        <dbReference type="Proteomes" id="UP001371218"/>
    </source>
</evidence>
<accession>A0ABU9BPK5</accession>
<dbReference type="PANTHER" id="PTHR42792:SF2">
    <property type="entry name" value="FLAGELLIN"/>
    <property type="match status" value="1"/>
</dbReference>
<evidence type="ECO:0000256" key="3">
    <source>
        <dbReference type="RuleBase" id="RU362073"/>
    </source>
</evidence>
<dbReference type="Pfam" id="PF00700">
    <property type="entry name" value="Flagellin_C"/>
    <property type="match status" value="1"/>
</dbReference>
<dbReference type="InterPro" id="IPR001492">
    <property type="entry name" value="Flagellin"/>
</dbReference>